<organism evidence="1 2">
    <name type="scientific">Romanomermis culicivorax</name>
    <name type="common">Nematode worm</name>
    <dbReference type="NCBI Taxonomy" id="13658"/>
    <lineage>
        <taxon>Eukaryota</taxon>
        <taxon>Metazoa</taxon>
        <taxon>Ecdysozoa</taxon>
        <taxon>Nematoda</taxon>
        <taxon>Enoplea</taxon>
        <taxon>Dorylaimia</taxon>
        <taxon>Mermithida</taxon>
        <taxon>Mermithoidea</taxon>
        <taxon>Mermithidae</taxon>
        <taxon>Romanomermis</taxon>
    </lineage>
</organism>
<accession>A0A915IQ24</accession>
<sequence>MKLMKKGEDDQQSLRNLCMTAAQGQIKATEEDILAPQAKASYQQNILLLRRALIIITASNSTISKCDKESTR</sequence>
<reference evidence="2" key="1">
    <citation type="submission" date="2022-11" db="UniProtKB">
        <authorList>
            <consortium name="WormBaseParasite"/>
        </authorList>
    </citation>
    <scope>IDENTIFICATION</scope>
</reference>
<evidence type="ECO:0000313" key="2">
    <source>
        <dbReference type="WBParaSite" id="nRc.2.0.1.t16298-RA"/>
    </source>
</evidence>
<name>A0A915IQ24_ROMCU</name>
<proteinExistence type="predicted"/>
<dbReference type="WBParaSite" id="nRc.2.0.1.t16298-RA">
    <property type="protein sequence ID" value="nRc.2.0.1.t16298-RA"/>
    <property type="gene ID" value="nRc.2.0.1.g16298"/>
</dbReference>
<dbReference type="AlphaFoldDB" id="A0A915IQ24"/>
<keyword evidence="1" id="KW-1185">Reference proteome</keyword>
<dbReference type="Proteomes" id="UP000887565">
    <property type="component" value="Unplaced"/>
</dbReference>
<protein>
    <submittedName>
        <fullName evidence="2">Uncharacterized protein</fullName>
    </submittedName>
</protein>
<evidence type="ECO:0000313" key="1">
    <source>
        <dbReference type="Proteomes" id="UP000887565"/>
    </source>
</evidence>